<dbReference type="Proteomes" id="UP000006038">
    <property type="component" value="Chromosome 11"/>
</dbReference>
<evidence type="ECO:0000313" key="2">
    <source>
        <dbReference type="Proteomes" id="UP000006038"/>
    </source>
</evidence>
<name>J3N7N1_ORYBR</name>
<organism evidence="1">
    <name type="scientific">Oryza brachyantha</name>
    <name type="common">malo sina</name>
    <dbReference type="NCBI Taxonomy" id="4533"/>
    <lineage>
        <taxon>Eukaryota</taxon>
        <taxon>Viridiplantae</taxon>
        <taxon>Streptophyta</taxon>
        <taxon>Embryophyta</taxon>
        <taxon>Tracheophyta</taxon>
        <taxon>Spermatophyta</taxon>
        <taxon>Magnoliopsida</taxon>
        <taxon>Liliopsida</taxon>
        <taxon>Poales</taxon>
        <taxon>Poaceae</taxon>
        <taxon>BOP clade</taxon>
        <taxon>Oryzoideae</taxon>
        <taxon>Oryzeae</taxon>
        <taxon>Oryzinae</taxon>
        <taxon>Oryza</taxon>
    </lineage>
</organism>
<dbReference type="EnsemblPlants" id="OB11G18170.1">
    <property type="protein sequence ID" value="OB11G18170.1"/>
    <property type="gene ID" value="OB11G18170"/>
</dbReference>
<evidence type="ECO:0000313" key="1">
    <source>
        <dbReference type="EnsemblPlants" id="OB11G18170.1"/>
    </source>
</evidence>
<dbReference type="AlphaFoldDB" id="J3N7N1"/>
<accession>J3N7N1</accession>
<keyword evidence="2" id="KW-1185">Reference proteome</keyword>
<proteinExistence type="predicted"/>
<reference evidence="1" key="2">
    <citation type="submission" date="2013-04" db="UniProtKB">
        <authorList>
            <consortium name="EnsemblPlants"/>
        </authorList>
    </citation>
    <scope>IDENTIFICATION</scope>
</reference>
<protein>
    <submittedName>
        <fullName evidence="1">Uncharacterized protein</fullName>
    </submittedName>
</protein>
<sequence length="91" mass="10160">MDFNSDIMKRKFPSGSTFRFGSIGLQTDQFGALSYTKSSSSNFDKEVCRFEPDEKTSGLSRTSQVFIPVYSSQSVVNPSQMASSFTRGYIE</sequence>
<dbReference type="HOGENOM" id="CLU_2430591_0_0_1"/>
<dbReference type="Gramene" id="OB11G18170.1">
    <property type="protein sequence ID" value="OB11G18170.1"/>
    <property type="gene ID" value="OB11G18170"/>
</dbReference>
<reference evidence="1" key="1">
    <citation type="journal article" date="2013" name="Nat. Commun.">
        <title>Whole-genome sequencing of Oryza brachyantha reveals mechanisms underlying Oryza genome evolution.</title>
        <authorList>
            <person name="Chen J."/>
            <person name="Huang Q."/>
            <person name="Gao D."/>
            <person name="Wang J."/>
            <person name="Lang Y."/>
            <person name="Liu T."/>
            <person name="Li B."/>
            <person name="Bai Z."/>
            <person name="Luis Goicoechea J."/>
            <person name="Liang C."/>
            <person name="Chen C."/>
            <person name="Zhang W."/>
            <person name="Sun S."/>
            <person name="Liao Y."/>
            <person name="Zhang X."/>
            <person name="Yang L."/>
            <person name="Song C."/>
            <person name="Wang M."/>
            <person name="Shi J."/>
            <person name="Liu G."/>
            <person name="Liu J."/>
            <person name="Zhou H."/>
            <person name="Zhou W."/>
            <person name="Yu Q."/>
            <person name="An N."/>
            <person name="Chen Y."/>
            <person name="Cai Q."/>
            <person name="Wang B."/>
            <person name="Liu B."/>
            <person name="Min J."/>
            <person name="Huang Y."/>
            <person name="Wu H."/>
            <person name="Li Z."/>
            <person name="Zhang Y."/>
            <person name="Yin Y."/>
            <person name="Song W."/>
            <person name="Jiang J."/>
            <person name="Jackson S.A."/>
            <person name="Wing R.A."/>
            <person name="Wang J."/>
            <person name="Chen M."/>
        </authorList>
    </citation>
    <scope>NUCLEOTIDE SEQUENCE [LARGE SCALE GENOMIC DNA]</scope>
    <source>
        <strain evidence="1">cv. IRGC 101232</strain>
    </source>
</reference>